<keyword evidence="1" id="KW-0812">Transmembrane</keyword>
<dbReference type="AlphaFoldDB" id="A0A6H2A5U6"/>
<proteinExistence type="predicted"/>
<dbReference type="EMBL" id="MT141227">
    <property type="protein sequence ID" value="QJA56583.1"/>
    <property type="molecule type" value="Genomic_DNA"/>
</dbReference>
<dbReference type="EMBL" id="MT142207">
    <property type="protein sequence ID" value="QJA76150.1"/>
    <property type="molecule type" value="Genomic_DNA"/>
</dbReference>
<protein>
    <submittedName>
        <fullName evidence="2">Uncharacterized protein</fullName>
    </submittedName>
</protein>
<accession>A0A6H2A5U6</accession>
<feature type="transmembrane region" description="Helical" evidence="1">
    <location>
        <begin position="32"/>
        <end position="49"/>
    </location>
</feature>
<keyword evidence="1" id="KW-1133">Transmembrane helix</keyword>
<evidence type="ECO:0000313" key="3">
    <source>
        <dbReference type="EMBL" id="QJA56583.1"/>
    </source>
</evidence>
<organism evidence="2">
    <name type="scientific">viral metagenome</name>
    <dbReference type="NCBI Taxonomy" id="1070528"/>
    <lineage>
        <taxon>unclassified sequences</taxon>
        <taxon>metagenomes</taxon>
        <taxon>organismal metagenomes</taxon>
    </lineage>
</organism>
<feature type="transmembrane region" description="Helical" evidence="1">
    <location>
        <begin position="6"/>
        <end position="25"/>
    </location>
</feature>
<evidence type="ECO:0000256" key="1">
    <source>
        <dbReference type="SAM" id="Phobius"/>
    </source>
</evidence>
<reference evidence="2" key="1">
    <citation type="submission" date="2020-03" db="EMBL/GenBank/DDBJ databases">
        <title>The deep terrestrial virosphere.</title>
        <authorList>
            <person name="Holmfeldt K."/>
            <person name="Nilsson E."/>
            <person name="Simone D."/>
            <person name="Lopez-Fernandez M."/>
            <person name="Wu X."/>
            <person name="de Brujin I."/>
            <person name="Lundin D."/>
            <person name="Andersson A."/>
            <person name="Bertilsson S."/>
            <person name="Dopson M."/>
        </authorList>
    </citation>
    <scope>NUCLEOTIDE SEQUENCE</scope>
    <source>
        <strain evidence="4">MM415A01573</strain>
        <strain evidence="3">MM415B01824</strain>
        <strain evidence="2">TM448A07310</strain>
    </source>
</reference>
<name>A0A6H2A5U6_9ZZZZ</name>
<sequence>MIWQDIVIMVACFGFAVALIPSIVGKGKPAKSSCLITIVLLTAIAVSFATLGLWLSFWSEITAIVAWGILLFQRRY</sequence>
<evidence type="ECO:0000313" key="4">
    <source>
        <dbReference type="EMBL" id="QJA76150.1"/>
    </source>
</evidence>
<keyword evidence="1" id="KW-0472">Membrane</keyword>
<dbReference type="EMBL" id="MT144572">
    <property type="protein sequence ID" value="QJA55148.1"/>
    <property type="molecule type" value="Genomic_DNA"/>
</dbReference>
<evidence type="ECO:0000313" key="2">
    <source>
        <dbReference type="EMBL" id="QJA55148.1"/>
    </source>
</evidence>
<gene>
    <name evidence="4" type="ORF">MM415A01573_0017</name>
    <name evidence="3" type="ORF">MM415B01824_0020</name>
    <name evidence="2" type="ORF">TM448A07310_0002</name>
</gene>